<dbReference type="PANTHER" id="PTHR46211">
    <property type="entry name" value="GLYCEROPHOSPHORYL DIESTER PHOSPHODIESTERASE"/>
    <property type="match status" value="1"/>
</dbReference>
<sequence>MTQILKIGHRGARGYVAENTLPSFQKAIDLGADGIELDVHVCASGALVVFHDFTLGRVTNGKGKISNFTLKELKKLKVLKNFQIPTLVEVLDLVDKKCFVNVELKGKGTAEEACDIIETYVLKKGWSYSDFIISSFKEDLLKKAFQHNKNIPLAVLTETSLKKALTFAETINAKAINPDFNLLSEDAVNQIHKKGFKINVWTVNEPSDIERMKTFGVDGIITDFPDRI</sequence>
<dbReference type="Gene3D" id="3.20.20.190">
    <property type="entry name" value="Phosphatidylinositol (PI) phosphodiesterase"/>
    <property type="match status" value="1"/>
</dbReference>
<dbReference type="Proteomes" id="UP001610100">
    <property type="component" value="Unassembled WGS sequence"/>
</dbReference>
<name>A0ABW7MWA0_9FLAO</name>
<dbReference type="InterPro" id="IPR017946">
    <property type="entry name" value="PLC-like_Pdiesterase_TIM-brl"/>
</dbReference>
<comment type="caution">
    <text evidence="2">The sequence shown here is derived from an EMBL/GenBank/DDBJ whole genome shotgun (WGS) entry which is preliminary data.</text>
</comment>
<dbReference type="Pfam" id="PF03009">
    <property type="entry name" value="GDPD"/>
    <property type="match status" value="1"/>
</dbReference>
<protein>
    <submittedName>
        <fullName evidence="2">Glycerophosphodiester phosphodiesterase family protein</fullName>
    </submittedName>
</protein>
<dbReference type="InterPro" id="IPR030395">
    <property type="entry name" value="GP_PDE_dom"/>
</dbReference>
<organism evidence="2 3">
    <name type="scientific">Gaetbulibacter aestuarii</name>
    <dbReference type="NCBI Taxonomy" id="1502358"/>
    <lineage>
        <taxon>Bacteria</taxon>
        <taxon>Pseudomonadati</taxon>
        <taxon>Bacteroidota</taxon>
        <taxon>Flavobacteriia</taxon>
        <taxon>Flavobacteriales</taxon>
        <taxon>Flavobacteriaceae</taxon>
        <taxon>Gaetbulibacter</taxon>
    </lineage>
</organism>
<dbReference type="RefSeq" id="WP_344739994.1">
    <property type="nucleotide sequence ID" value="NZ_BAABAY010000001.1"/>
</dbReference>
<gene>
    <name evidence="2" type="ORF">V8G58_04070</name>
</gene>
<evidence type="ECO:0000313" key="3">
    <source>
        <dbReference type="Proteomes" id="UP001610100"/>
    </source>
</evidence>
<evidence type="ECO:0000313" key="2">
    <source>
        <dbReference type="EMBL" id="MFH6771100.1"/>
    </source>
</evidence>
<proteinExistence type="predicted"/>
<dbReference type="PROSITE" id="PS51704">
    <property type="entry name" value="GP_PDE"/>
    <property type="match status" value="1"/>
</dbReference>
<keyword evidence="3" id="KW-1185">Reference proteome</keyword>
<dbReference type="SUPFAM" id="SSF51695">
    <property type="entry name" value="PLC-like phosphodiesterases"/>
    <property type="match status" value="1"/>
</dbReference>
<feature type="domain" description="GP-PDE" evidence="1">
    <location>
        <begin position="4"/>
        <end position="228"/>
    </location>
</feature>
<reference evidence="2 3" key="1">
    <citation type="submission" date="2024-02" db="EMBL/GenBank/DDBJ databases">
        <title>A Gaetbulibacter species isolated from tidal flats and genomic insights of their niches.</title>
        <authorList>
            <person name="Ye Y."/>
        </authorList>
    </citation>
    <scope>NUCLEOTIDE SEQUENCE [LARGE SCALE GENOMIC DNA]</scope>
    <source>
        <strain evidence="2 3">KYW382</strain>
    </source>
</reference>
<accession>A0ABW7MWA0</accession>
<evidence type="ECO:0000259" key="1">
    <source>
        <dbReference type="PROSITE" id="PS51704"/>
    </source>
</evidence>
<dbReference type="EMBL" id="JBAWKB010000001">
    <property type="protein sequence ID" value="MFH6771100.1"/>
    <property type="molecule type" value="Genomic_DNA"/>
</dbReference>
<dbReference type="PANTHER" id="PTHR46211:SF14">
    <property type="entry name" value="GLYCEROPHOSPHODIESTER PHOSPHODIESTERASE"/>
    <property type="match status" value="1"/>
</dbReference>